<dbReference type="InterPro" id="IPR051599">
    <property type="entry name" value="Cell_Envelope_Assoc"/>
</dbReference>
<dbReference type="GO" id="GO:0005886">
    <property type="term" value="C:plasma membrane"/>
    <property type="evidence" value="ECO:0007669"/>
    <property type="project" value="TreeGrafter"/>
</dbReference>
<comment type="caution">
    <text evidence="3">The sequence shown here is derived from an EMBL/GenBank/DDBJ whole genome shotgun (WGS) entry which is preliminary data.</text>
</comment>
<reference evidence="3 4" key="1">
    <citation type="submission" date="2019-04" db="EMBL/GenBank/DDBJ databases">
        <title>Genome sequencing of Clostridium botulinum Groups I-IV and Clostridium butyricum.</title>
        <authorList>
            <person name="Brunt J."/>
            <person name="Van Vliet A.H.M."/>
            <person name="Stringer S.C."/>
            <person name="Carter A.T."/>
            <person name="Peck M.W."/>
        </authorList>
    </citation>
    <scope>NUCLEOTIDE SEQUENCE [LARGE SCALE GENOMIC DNA]</scope>
    <source>
        <strain evidence="3 4">IFR 18/094</strain>
    </source>
</reference>
<keyword evidence="1" id="KW-1133">Transmembrane helix</keyword>
<dbReference type="Gene3D" id="3.40.50.620">
    <property type="entry name" value="HUPs"/>
    <property type="match status" value="1"/>
</dbReference>
<dbReference type="RefSeq" id="WP_163248207.1">
    <property type="nucleotide sequence ID" value="NZ_SXDP01000001.1"/>
</dbReference>
<dbReference type="InterPro" id="IPR014729">
    <property type="entry name" value="Rossmann-like_a/b/a_fold"/>
</dbReference>
<accession>A0A6M0R6K9</accession>
<dbReference type="Pfam" id="PF02698">
    <property type="entry name" value="DUF218"/>
    <property type="match status" value="1"/>
</dbReference>
<evidence type="ECO:0000259" key="2">
    <source>
        <dbReference type="Pfam" id="PF02698"/>
    </source>
</evidence>
<dbReference type="EMBL" id="SXDP01000001">
    <property type="protein sequence ID" value="NEZ45814.1"/>
    <property type="molecule type" value="Genomic_DNA"/>
</dbReference>
<feature type="domain" description="DUF218" evidence="2">
    <location>
        <begin position="43"/>
        <end position="161"/>
    </location>
</feature>
<feature type="transmembrane region" description="Helical" evidence="1">
    <location>
        <begin position="12"/>
        <end position="35"/>
    </location>
</feature>
<dbReference type="GO" id="GO:0000270">
    <property type="term" value="P:peptidoglycan metabolic process"/>
    <property type="evidence" value="ECO:0007669"/>
    <property type="project" value="TreeGrafter"/>
</dbReference>
<protein>
    <submittedName>
        <fullName evidence="3">YdcF family protein</fullName>
    </submittedName>
</protein>
<evidence type="ECO:0000313" key="4">
    <source>
        <dbReference type="Proteomes" id="UP000473885"/>
    </source>
</evidence>
<proteinExistence type="predicted"/>
<sequence>MHIRYNKFLKYIERFIIFVFIVVTFLAFQIVHFSIREKPVKSDCIIVLGCKVKGSIPTPFLACRIDEAIRLHKKGFSKYIIVSGGQGPGEDISEAKSMKEYLIKNGINKEFIIIEDKSINTLENIKYSKEKMAENKFKSAIIVSNKYHLKRASLVCKKENIEASYSGILVKSYISYEIIGFLREIPALLVYYIIIS</sequence>
<keyword evidence="1" id="KW-0472">Membrane</keyword>
<keyword evidence="4" id="KW-1185">Reference proteome</keyword>
<dbReference type="AlphaFoldDB" id="A0A6M0R6K9"/>
<name>A0A6M0R6K9_9CLOT</name>
<dbReference type="PANTHER" id="PTHR30336:SF4">
    <property type="entry name" value="ENVELOPE BIOGENESIS FACTOR ELYC"/>
    <property type="match status" value="1"/>
</dbReference>
<dbReference type="Proteomes" id="UP000473885">
    <property type="component" value="Unassembled WGS sequence"/>
</dbReference>
<evidence type="ECO:0000313" key="3">
    <source>
        <dbReference type="EMBL" id="NEZ45814.1"/>
    </source>
</evidence>
<dbReference type="GO" id="GO:0043164">
    <property type="term" value="P:Gram-negative-bacterium-type cell wall biogenesis"/>
    <property type="evidence" value="ECO:0007669"/>
    <property type="project" value="TreeGrafter"/>
</dbReference>
<gene>
    <name evidence="3" type="ORF">FDF74_01155</name>
</gene>
<organism evidence="3 4">
    <name type="scientific">Clostridium niameyense</name>
    <dbReference type="NCBI Taxonomy" id="1622073"/>
    <lineage>
        <taxon>Bacteria</taxon>
        <taxon>Bacillati</taxon>
        <taxon>Bacillota</taxon>
        <taxon>Clostridia</taxon>
        <taxon>Eubacteriales</taxon>
        <taxon>Clostridiaceae</taxon>
        <taxon>Clostridium</taxon>
    </lineage>
</organism>
<evidence type="ECO:0000256" key="1">
    <source>
        <dbReference type="SAM" id="Phobius"/>
    </source>
</evidence>
<dbReference type="PANTHER" id="PTHR30336">
    <property type="entry name" value="INNER MEMBRANE PROTEIN, PROBABLE PERMEASE"/>
    <property type="match status" value="1"/>
</dbReference>
<keyword evidence="1" id="KW-0812">Transmembrane</keyword>
<dbReference type="CDD" id="cd06259">
    <property type="entry name" value="YdcF-like"/>
    <property type="match status" value="1"/>
</dbReference>
<dbReference type="InterPro" id="IPR003848">
    <property type="entry name" value="DUF218"/>
</dbReference>